<dbReference type="InterPro" id="IPR011055">
    <property type="entry name" value="Dup_hybrid_motif"/>
</dbReference>
<keyword evidence="4" id="KW-1185">Reference proteome</keyword>
<dbReference type="Proteomes" id="UP000199602">
    <property type="component" value="Unassembled WGS sequence"/>
</dbReference>
<dbReference type="STRING" id="206665.SAMN04488516_101431"/>
<evidence type="ECO:0000259" key="2">
    <source>
        <dbReference type="Pfam" id="PF01551"/>
    </source>
</evidence>
<keyword evidence="1" id="KW-0175">Coiled coil</keyword>
<feature type="coiled-coil region" evidence="1">
    <location>
        <begin position="66"/>
        <end position="121"/>
    </location>
</feature>
<dbReference type="RefSeq" id="WP_092062673.1">
    <property type="nucleotide sequence ID" value="NZ_FNIN01000001.1"/>
</dbReference>
<name>A0A1H0AIL5_9BACT</name>
<dbReference type="PANTHER" id="PTHR21666">
    <property type="entry name" value="PEPTIDASE-RELATED"/>
    <property type="match status" value="1"/>
</dbReference>
<dbReference type="PANTHER" id="PTHR21666:SF270">
    <property type="entry name" value="MUREIN HYDROLASE ACTIVATOR ENVC"/>
    <property type="match status" value="1"/>
</dbReference>
<evidence type="ECO:0000313" key="4">
    <source>
        <dbReference type="Proteomes" id="UP000199602"/>
    </source>
</evidence>
<dbReference type="Pfam" id="PF01551">
    <property type="entry name" value="Peptidase_M23"/>
    <property type="match status" value="1"/>
</dbReference>
<evidence type="ECO:0000313" key="3">
    <source>
        <dbReference type="EMBL" id="SDN33370.1"/>
    </source>
</evidence>
<dbReference type="EMBL" id="FNIN01000001">
    <property type="protein sequence ID" value="SDN33370.1"/>
    <property type="molecule type" value="Genomic_DNA"/>
</dbReference>
<dbReference type="OrthoDB" id="9784703at2"/>
<dbReference type="GO" id="GO:0004222">
    <property type="term" value="F:metalloendopeptidase activity"/>
    <property type="evidence" value="ECO:0007669"/>
    <property type="project" value="TreeGrafter"/>
</dbReference>
<reference evidence="3 4" key="1">
    <citation type="submission" date="2016-10" db="EMBL/GenBank/DDBJ databases">
        <authorList>
            <person name="de Groot N.N."/>
        </authorList>
    </citation>
    <scope>NUCLEOTIDE SEQUENCE [LARGE SCALE GENOMIC DNA]</scope>
    <source>
        <strain evidence="3 4">DSM 15269</strain>
    </source>
</reference>
<dbReference type="InterPro" id="IPR050570">
    <property type="entry name" value="Cell_wall_metabolism_enzyme"/>
</dbReference>
<keyword evidence="3" id="KW-0378">Hydrolase</keyword>
<evidence type="ECO:0000256" key="1">
    <source>
        <dbReference type="SAM" id="Coils"/>
    </source>
</evidence>
<gene>
    <name evidence="3" type="ORF">SAMN04488516_101431</name>
</gene>
<organism evidence="3 4">
    <name type="scientific">Desulfonauticus submarinus</name>
    <dbReference type="NCBI Taxonomy" id="206665"/>
    <lineage>
        <taxon>Bacteria</taxon>
        <taxon>Pseudomonadati</taxon>
        <taxon>Thermodesulfobacteriota</taxon>
        <taxon>Desulfovibrionia</taxon>
        <taxon>Desulfovibrionales</taxon>
        <taxon>Desulfonauticaceae</taxon>
        <taxon>Desulfonauticus</taxon>
    </lineage>
</organism>
<proteinExistence type="predicted"/>
<dbReference type="Gene3D" id="2.70.70.10">
    <property type="entry name" value="Glucose Permease (Domain IIA)"/>
    <property type="match status" value="1"/>
</dbReference>
<accession>A0A1H0AIL5</accession>
<feature type="coiled-coil region" evidence="1">
    <location>
        <begin position="168"/>
        <end position="202"/>
    </location>
</feature>
<feature type="domain" description="M23ase beta-sheet core" evidence="2">
    <location>
        <begin position="274"/>
        <end position="366"/>
    </location>
</feature>
<sequence>MSPKQYLKLLVFFIICLFLFKINTQVSLASLKKIQSELKSYKIQIKNKKSFLKKLSSKEKKIIKQLTKVDNEIVKITQKLQKEEEKLSLIKRKEAYLLKNYQITSKRKEKLKKDLKNILDKIWPIYLQNKTLNIFDTKNEERWQLKIKLMNILLDKVSKIYKEFSLECQKISSQLIELQKLIEERKKQLKQINLVKDSLLEKKLFFLKKIQETRLVKLKEEENLQQILHTVESLNYKLLILTNRKFSKAKGHLPWPAKGKLKVKFNLKKHPPCRGIGLRLPKNSPIKAIFWGKVVHNDVLRGFGEVIILSHGQGYYSLYAFLSKSFVKIGQNVEKGEVIGLCGYYPKLKNYGLYFELRFKQKPVNPIFWLSKF</sequence>
<dbReference type="AlphaFoldDB" id="A0A1H0AIL5"/>
<dbReference type="InterPro" id="IPR016047">
    <property type="entry name" value="M23ase_b-sheet_dom"/>
</dbReference>
<protein>
    <submittedName>
        <fullName evidence="3">Septal ring factor EnvC, activator of murein hydrolases AmiA and AmiB</fullName>
    </submittedName>
</protein>
<dbReference type="CDD" id="cd12797">
    <property type="entry name" value="M23_peptidase"/>
    <property type="match status" value="1"/>
</dbReference>
<dbReference type="SUPFAM" id="SSF51261">
    <property type="entry name" value="Duplicated hybrid motif"/>
    <property type="match status" value="1"/>
</dbReference>